<dbReference type="GO" id="GO:0016020">
    <property type="term" value="C:membrane"/>
    <property type="evidence" value="ECO:0007669"/>
    <property type="project" value="TreeGrafter"/>
</dbReference>
<dbReference type="STRING" id="758803.SAMN05421803_11673"/>
<dbReference type="Gene3D" id="3.40.50.1820">
    <property type="entry name" value="alpha/beta hydrolase"/>
    <property type="match status" value="1"/>
</dbReference>
<dbReference type="PANTHER" id="PTHR43798">
    <property type="entry name" value="MONOACYLGLYCEROL LIPASE"/>
    <property type="match status" value="1"/>
</dbReference>
<dbReference type="AlphaFoldDB" id="A0A1M6QXZ5"/>
<organism evidence="2 3">
    <name type="scientific">Nocardiopsis flavescens</name>
    <dbReference type="NCBI Taxonomy" id="758803"/>
    <lineage>
        <taxon>Bacteria</taxon>
        <taxon>Bacillati</taxon>
        <taxon>Actinomycetota</taxon>
        <taxon>Actinomycetes</taxon>
        <taxon>Streptosporangiales</taxon>
        <taxon>Nocardiopsidaceae</taxon>
        <taxon>Nocardiopsis</taxon>
    </lineage>
</organism>
<dbReference type="InterPro" id="IPR000073">
    <property type="entry name" value="AB_hydrolase_1"/>
</dbReference>
<evidence type="ECO:0000313" key="2">
    <source>
        <dbReference type="EMBL" id="SHK25020.1"/>
    </source>
</evidence>
<proteinExistence type="predicted"/>
<dbReference type="EMBL" id="FQZK01000016">
    <property type="protein sequence ID" value="SHK25020.1"/>
    <property type="molecule type" value="Genomic_DNA"/>
</dbReference>
<keyword evidence="2" id="KW-0378">Hydrolase</keyword>
<feature type="domain" description="AB hydrolase-1" evidence="1">
    <location>
        <begin position="360"/>
        <end position="604"/>
    </location>
</feature>
<evidence type="ECO:0000259" key="1">
    <source>
        <dbReference type="Pfam" id="PF12697"/>
    </source>
</evidence>
<name>A0A1M6QXZ5_9ACTN</name>
<dbReference type="InterPro" id="IPR029058">
    <property type="entry name" value="AB_hydrolase_fold"/>
</dbReference>
<dbReference type="SUPFAM" id="SSF53474">
    <property type="entry name" value="alpha/beta-Hydrolases"/>
    <property type="match status" value="1"/>
</dbReference>
<gene>
    <name evidence="2" type="ORF">SAMN05421803_11673</name>
</gene>
<dbReference type="Proteomes" id="UP000184452">
    <property type="component" value="Unassembled WGS sequence"/>
</dbReference>
<reference evidence="2 3" key="1">
    <citation type="submission" date="2016-11" db="EMBL/GenBank/DDBJ databases">
        <authorList>
            <person name="Jaros S."/>
            <person name="Januszkiewicz K."/>
            <person name="Wedrychowicz H."/>
        </authorList>
    </citation>
    <scope>NUCLEOTIDE SEQUENCE [LARGE SCALE GENOMIC DNA]</scope>
    <source>
        <strain evidence="2 3">CGMCC 4.5723</strain>
    </source>
</reference>
<dbReference type="RefSeq" id="WP_073381442.1">
    <property type="nucleotide sequence ID" value="NZ_FQZK01000016.1"/>
</dbReference>
<dbReference type="Pfam" id="PF12697">
    <property type="entry name" value="Abhydrolase_6"/>
    <property type="match status" value="1"/>
</dbReference>
<dbReference type="InterPro" id="IPR050266">
    <property type="entry name" value="AB_hydrolase_sf"/>
</dbReference>
<accession>A0A1M6QXZ5</accession>
<keyword evidence="3" id="KW-1185">Reference proteome</keyword>
<protein>
    <submittedName>
        <fullName evidence="2">Lysophospholipase, alpha-beta hydrolase superfamily</fullName>
    </submittedName>
</protein>
<evidence type="ECO:0000313" key="3">
    <source>
        <dbReference type="Proteomes" id="UP000184452"/>
    </source>
</evidence>
<dbReference type="GO" id="GO:0016787">
    <property type="term" value="F:hydrolase activity"/>
    <property type="evidence" value="ECO:0007669"/>
    <property type="project" value="UniProtKB-KW"/>
</dbReference>
<sequence>MPASGRTRRVRRLAGRALSALLGPVPLTRDQALGASERISALTSLASSAEYLVDQHRHGPSRLNEWAISRDGYAGYGPALRAVLDLASDKRTTTALHAARVAVGTALLLPGRGRWRGAGTLFLGVSGTLLYPSLRYGTDGSDQAAIVVQTATGLARISSSPAVKDALMWYVAAQCTLSYLFSGWVKLLGRDWRTGDALSGVMRTRTYGHEGVWKLTRRFPRASRLLAHGVLALECGFPVLYAKGGALVRPVLGSVFLFHVANGVVMGLGRFLPAFTAMYPMVMYTSAPRGLPATADRDDRLPAVAGLLALGTAAASAAVAAHRRATVLEHPEPGGRVTTRHGNTLAYHGTASADRTDPVVVFVHGLGAIPLHFSWYTRALNGRGLQWLVPSRAGYGPSRRGATGPYSLDESVDDLVDLVAGAVPEGRRVVLAGHSLGGEISRRAAAALGDRVHGVVYLDSSHPDQLHRSDQQAESAARVGGALRTVAVSLRLGMGTLMSTPSWVRSLPDQVRARALTETVDARVWRAAVREWDAVERDFGDFAGPLEPLDAHALVLSAQHTVDRDPDHLELHRELAAAHSADRTVRCAVIPGSDHDDLLTDPYHAARAVGLLLDFLDESTAPAAVGTEER</sequence>
<dbReference type="PANTHER" id="PTHR43798:SF33">
    <property type="entry name" value="HYDROLASE, PUTATIVE (AFU_ORTHOLOGUE AFUA_2G14860)-RELATED"/>
    <property type="match status" value="1"/>
</dbReference>